<feature type="signal peptide" evidence="1">
    <location>
        <begin position="1"/>
        <end position="19"/>
    </location>
</feature>
<name>A0ABP9DZK1_9GAMM</name>
<dbReference type="RefSeq" id="WP_345294509.1">
    <property type="nucleotide sequence ID" value="NZ_BAABJY010000001.1"/>
</dbReference>
<evidence type="ECO:0000313" key="3">
    <source>
        <dbReference type="Proteomes" id="UP001501323"/>
    </source>
</evidence>
<accession>A0ABP9DZK1</accession>
<keyword evidence="3" id="KW-1185">Reference proteome</keyword>
<sequence>MPILMLLATIAATASPVGTAQLLYQNLPDFYIYPEKARPLLSERLHKLLSAEARCTDGMQCAIGTYPWTGAQDGDIQEPITFNEISRSSSISNIQMCYHFFLGAEPAANQCSTIVMVQTSTGHWVMDDLLDPSGYSLRHTLESYDYGL</sequence>
<keyword evidence="1" id="KW-0732">Signal</keyword>
<organism evidence="2 3">
    <name type="scientific">Luteimonas vadosa</name>
    <dbReference type="NCBI Taxonomy" id="1165507"/>
    <lineage>
        <taxon>Bacteria</taxon>
        <taxon>Pseudomonadati</taxon>
        <taxon>Pseudomonadota</taxon>
        <taxon>Gammaproteobacteria</taxon>
        <taxon>Lysobacterales</taxon>
        <taxon>Lysobacteraceae</taxon>
        <taxon>Luteimonas</taxon>
    </lineage>
</organism>
<comment type="caution">
    <text evidence="2">The sequence shown here is derived from an EMBL/GenBank/DDBJ whole genome shotgun (WGS) entry which is preliminary data.</text>
</comment>
<proteinExistence type="predicted"/>
<reference evidence="3" key="1">
    <citation type="journal article" date="2019" name="Int. J. Syst. Evol. Microbiol.">
        <title>The Global Catalogue of Microorganisms (GCM) 10K type strain sequencing project: providing services to taxonomists for standard genome sequencing and annotation.</title>
        <authorList>
            <consortium name="The Broad Institute Genomics Platform"/>
            <consortium name="The Broad Institute Genome Sequencing Center for Infectious Disease"/>
            <person name="Wu L."/>
            <person name="Ma J."/>
        </authorList>
    </citation>
    <scope>NUCLEOTIDE SEQUENCE [LARGE SCALE GENOMIC DNA]</scope>
    <source>
        <strain evidence="3">JCM 18392</strain>
    </source>
</reference>
<protein>
    <submittedName>
        <fullName evidence="2">DUF3828 domain-containing protein</fullName>
    </submittedName>
</protein>
<evidence type="ECO:0000313" key="2">
    <source>
        <dbReference type="EMBL" id="GAA4861105.1"/>
    </source>
</evidence>
<dbReference type="Proteomes" id="UP001501323">
    <property type="component" value="Unassembled WGS sequence"/>
</dbReference>
<evidence type="ECO:0000256" key="1">
    <source>
        <dbReference type="SAM" id="SignalP"/>
    </source>
</evidence>
<feature type="chain" id="PRO_5046617257" evidence="1">
    <location>
        <begin position="20"/>
        <end position="148"/>
    </location>
</feature>
<gene>
    <name evidence="2" type="ORF">GCM10023332_11420</name>
</gene>
<dbReference type="EMBL" id="BAABJY010000001">
    <property type="protein sequence ID" value="GAA4861105.1"/>
    <property type="molecule type" value="Genomic_DNA"/>
</dbReference>